<name>A0A0F9IPQ0_9ZZZZ</name>
<dbReference type="EMBL" id="LAZR01011899">
    <property type="protein sequence ID" value="KKM54708.1"/>
    <property type="molecule type" value="Genomic_DNA"/>
</dbReference>
<sequence>MKENNGLLASICGFFKSLFSSSPSQSAPRNNQSNSTAAKTNDGLTGVERYIRSQANSGSQLTGVEKYIRNQVTTQTVLTGVEKYIRNKTQPSSMTGVELYIQNNG</sequence>
<protein>
    <submittedName>
        <fullName evidence="2">Uncharacterized protein</fullName>
    </submittedName>
</protein>
<reference evidence="2" key="1">
    <citation type="journal article" date="2015" name="Nature">
        <title>Complex archaea that bridge the gap between prokaryotes and eukaryotes.</title>
        <authorList>
            <person name="Spang A."/>
            <person name="Saw J.H."/>
            <person name="Jorgensen S.L."/>
            <person name="Zaremba-Niedzwiedzka K."/>
            <person name="Martijn J."/>
            <person name="Lind A.E."/>
            <person name="van Eijk R."/>
            <person name="Schleper C."/>
            <person name="Guy L."/>
            <person name="Ettema T.J."/>
        </authorList>
    </citation>
    <scope>NUCLEOTIDE SEQUENCE</scope>
</reference>
<organism evidence="2">
    <name type="scientific">marine sediment metagenome</name>
    <dbReference type="NCBI Taxonomy" id="412755"/>
    <lineage>
        <taxon>unclassified sequences</taxon>
        <taxon>metagenomes</taxon>
        <taxon>ecological metagenomes</taxon>
    </lineage>
</organism>
<dbReference type="AlphaFoldDB" id="A0A0F9IPQ0"/>
<accession>A0A0F9IPQ0</accession>
<comment type="caution">
    <text evidence="2">The sequence shown here is derived from an EMBL/GenBank/DDBJ whole genome shotgun (WGS) entry which is preliminary data.</text>
</comment>
<evidence type="ECO:0000256" key="1">
    <source>
        <dbReference type="SAM" id="MobiDB-lite"/>
    </source>
</evidence>
<proteinExistence type="predicted"/>
<feature type="compositionally biased region" description="Low complexity" evidence="1">
    <location>
        <begin position="20"/>
        <end position="35"/>
    </location>
</feature>
<evidence type="ECO:0000313" key="2">
    <source>
        <dbReference type="EMBL" id="KKM54708.1"/>
    </source>
</evidence>
<feature type="region of interest" description="Disordered" evidence="1">
    <location>
        <begin position="20"/>
        <end position="47"/>
    </location>
</feature>
<gene>
    <name evidence="2" type="ORF">LCGC14_1553180</name>
</gene>